<dbReference type="Gene3D" id="3.10.129.10">
    <property type="entry name" value="Hotdog Thioesterase"/>
    <property type="match status" value="1"/>
</dbReference>
<proteinExistence type="predicted"/>
<comment type="caution">
    <text evidence="1">The sequence shown here is derived from an EMBL/GenBank/DDBJ whole genome shotgun (WGS) entry which is preliminary data.</text>
</comment>
<keyword evidence="2" id="KW-1185">Reference proteome</keyword>
<dbReference type="InterPro" id="IPR029069">
    <property type="entry name" value="HotDog_dom_sf"/>
</dbReference>
<evidence type="ECO:0000313" key="1">
    <source>
        <dbReference type="EMBL" id="OOS20398.1"/>
    </source>
</evidence>
<organism evidence="1 2">
    <name type="scientific">Lwoffella lincolnii</name>
    <dbReference type="NCBI Taxonomy" id="90241"/>
    <lineage>
        <taxon>Bacteria</taxon>
        <taxon>Pseudomonadati</taxon>
        <taxon>Pseudomonadota</taxon>
        <taxon>Gammaproteobacteria</taxon>
        <taxon>Moraxellales</taxon>
        <taxon>Moraxellaceae</taxon>
        <taxon>Lwoffella</taxon>
    </lineage>
</organism>
<dbReference type="EMBL" id="MUYT01000008">
    <property type="protein sequence ID" value="OOS20398.1"/>
    <property type="molecule type" value="Genomic_DNA"/>
</dbReference>
<dbReference type="SUPFAM" id="SSF54637">
    <property type="entry name" value="Thioesterase/thiol ester dehydrase-isomerase"/>
    <property type="match status" value="1"/>
</dbReference>
<gene>
    <name evidence="1" type="ORF">B0682_06935</name>
</gene>
<evidence type="ECO:0000313" key="2">
    <source>
        <dbReference type="Proteomes" id="UP000191094"/>
    </source>
</evidence>
<name>A0A1T0CDH5_9GAMM</name>
<dbReference type="STRING" id="90241.B0682_06935"/>
<dbReference type="Pfam" id="PF13279">
    <property type="entry name" value="4HBT_2"/>
    <property type="match status" value="1"/>
</dbReference>
<dbReference type="AlphaFoldDB" id="A0A1T0CDH5"/>
<sequence length="147" mass="17050">MATQEITLNESMFVFETVMRVRYTEIDVGQFLTMEAMCALLTEAKARYFYSQGIKDVNANYQGPIMTDLQINFPTRIKAREELLFEVGIDGINQHTANMIFKVSRMYDGSLVAKAQANIVNFDYRKNQMTTFDDELMQALYHEPFEI</sequence>
<reference evidence="1 2" key="1">
    <citation type="submission" date="2017-02" db="EMBL/GenBank/DDBJ databases">
        <title>Draft genome sequence of Moraxella lincolnii CCUG 9405T type strain.</title>
        <authorList>
            <person name="Salva-Serra F."/>
            <person name="Engstrom-Jakobsson H."/>
            <person name="Thorell K."/>
            <person name="Jaen-Luchoro D."/>
            <person name="Gonzales-Siles L."/>
            <person name="Karlsson R."/>
            <person name="Yazdan S."/>
            <person name="Boulund F."/>
            <person name="Johnning A."/>
            <person name="Engstrand L."/>
            <person name="Kristiansson E."/>
            <person name="Moore E."/>
        </authorList>
    </citation>
    <scope>NUCLEOTIDE SEQUENCE [LARGE SCALE GENOMIC DNA]</scope>
    <source>
        <strain evidence="1 2">CCUG 9405</strain>
    </source>
</reference>
<accession>A0A1T0CDH5</accession>
<dbReference type="RefSeq" id="WP_338755459.1">
    <property type="nucleotide sequence ID" value="NZ_CP147511.1"/>
</dbReference>
<protein>
    <submittedName>
        <fullName evidence="1">Thioesterase</fullName>
    </submittedName>
</protein>
<dbReference type="Proteomes" id="UP000191094">
    <property type="component" value="Unassembled WGS sequence"/>
</dbReference>